<comment type="caution">
    <text evidence="1">The sequence shown here is derived from an EMBL/GenBank/DDBJ whole genome shotgun (WGS) entry which is preliminary data.</text>
</comment>
<organism evidence="1 2">
    <name type="scientific">Elysia crispata</name>
    <name type="common">lettuce slug</name>
    <dbReference type="NCBI Taxonomy" id="231223"/>
    <lineage>
        <taxon>Eukaryota</taxon>
        <taxon>Metazoa</taxon>
        <taxon>Spiralia</taxon>
        <taxon>Lophotrochozoa</taxon>
        <taxon>Mollusca</taxon>
        <taxon>Gastropoda</taxon>
        <taxon>Heterobranchia</taxon>
        <taxon>Euthyneura</taxon>
        <taxon>Panpulmonata</taxon>
        <taxon>Sacoglossa</taxon>
        <taxon>Placobranchoidea</taxon>
        <taxon>Plakobranchidae</taxon>
        <taxon>Elysia</taxon>
    </lineage>
</organism>
<accession>A0AAE1CJP5</accession>
<evidence type="ECO:0000313" key="2">
    <source>
        <dbReference type="Proteomes" id="UP001283361"/>
    </source>
</evidence>
<sequence length="121" mass="13682">MVFQGVRRLRLLRSLCVPKHFPDNPGFISTSFVIMRHVSASFSLKKPFTRFIFSRPRRLCCCALSALATLLLIQQSDMLASTSLFRVQFSISVGRLTCGLKIRLTLPVKLKLAFNAFSITE</sequence>
<dbReference type="EMBL" id="JAWDGP010007921">
    <property type="protein sequence ID" value="KAK3700174.1"/>
    <property type="molecule type" value="Genomic_DNA"/>
</dbReference>
<name>A0AAE1CJP5_9GAST</name>
<keyword evidence="2" id="KW-1185">Reference proteome</keyword>
<evidence type="ECO:0000313" key="1">
    <source>
        <dbReference type="EMBL" id="KAK3700174.1"/>
    </source>
</evidence>
<protein>
    <submittedName>
        <fullName evidence="1">Uncharacterized protein</fullName>
    </submittedName>
</protein>
<dbReference type="Proteomes" id="UP001283361">
    <property type="component" value="Unassembled WGS sequence"/>
</dbReference>
<dbReference type="AlphaFoldDB" id="A0AAE1CJP5"/>
<proteinExistence type="predicted"/>
<reference evidence="1" key="1">
    <citation type="journal article" date="2023" name="G3 (Bethesda)">
        <title>A reference genome for the long-term kleptoplast-retaining sea slug Elysia crispata morphotype clarki.</title>
        <authorList>
            <person name="Eastman K.E."/>
            <person name="Pendleton A.L."/>
            <person name="Shaikh M.A."/>
            <person name="Suttiyut T."/>
            <person name="Ogas R."/>
            <person name="Tomko P."/>
            <person name="Gavelis G."/>
            <person name="Widhalm J.R."/>
            <person name="Wisecaver J.H."/>
        </authorList>
    </citation>
    <scope>NUCLEOTIDE SEQUENCE</scope>
    <source>
        <strain evidence="1">ECLA1</strain>
    </source>
</reference>
<gene>
    <name evidence="1" type="ORF">RRG08_047597</name>
</gene>